<evidence type="ECO:0000313" key="2">
    <source>
        <dbReference type="Proteomes" id="UP001610444"/>
    </source>
</evidence>
<reference evidence="1 2" key="1">
    <citation type="submission" date="2024-07" db="EMBL/GenBank/DDBJ databases">
        <title>Section-level genome sequencing and comparative genomics of Aspergillus sections Usti and Cavernicolus.</title>
        <authorList>
            <consortium name="Lawrence Berkeley National Laboratory"/>
            <person name="Nybo J.L."/>
            <person name="Vesth T.C."/>
            <person name="Theobald S."/>
            <person name="Frisvad J.C."/>
            <person name="Larsen T.O."/>
            <person name="Kjaerboelling I."/>
            <person name="Rothschild-Mancinelli K."/>
            <person name="Lyhne E.K."/>
            <person name="Kogle M.E."/>
            <person name="Barry K."/>
            <person name="Clum A."/>
            <person name="Na H."/>
            <person name="Ledsgaard L."/>
            <person name="Lin J."/>
            <person name="Lipzen A."/>
            <person name="Kuo A."/>
            <person name="Riley R."/>
            <person name="Mondo S."/>
            <person name="LaButti K."/>
            <person name="Haridas S."/>
            <person name="Pangalinan J."/>
            <person name="Salamov A.A."/>
            <person name="Simmons B.A."/>
            <person name="Magnuson J.K."/>
            <person name="Chen J."/>
            <person name="Drula E."/>
            <person name="Henrissat B."/>
            <person name="Wiebenga A."/>
            <person name="Lubbers R.J."/>
            <person name="Gomes A.C."/>
            <person name="Macurrencykelacurrency M.R."/>
            <person name="Stajich J."/>
            <person name="Grigoriev I.V."/>
            <person name="Mortensen U.H."/>
            <person name="De vries R.P."/>
            <person name="Baker S.E."/>
            <person name="Andersen M.R."/>
        </authorList>
    </citation>
    <scope>NUCLEOTIDE SEQUENCE [LARGE SCALE GENOMIC DNA]</scope>
    <source>
        <strain evidence="1 2">CBS 756.74</strain>
    </source>
</reference>
<dbReference type="SMART" id="SM00248">
    <property type="entry name" value="ANK"/>
    <property type="match status" value="3"/>
</dbReference>
<dbReference type="EMBL" id="JBFXLR010000108">
    <property type="protein sequence ID" value="KAL2836796.1"/>
    <property type="molecule type" value="Genomic_DNA"/>
</dbReference>
<dbReference type="Gene3D" id="1.25.40.20">
    <property type="entry name" value="Ankyrin repeat-containing domain"/>
    <property type="match status" value="1"/>
</dbReference>
<dbReference type="SUPFAM" id="SSF48403">
    <property type="entry name" value="Ankyrin repeat"/>
    <property type="match status" value="1"/>
</dbReference>
<organism evidence="1 2">
    <name type="scientific">Aspergillus pseudodeflectus</name>
    <dbReference type="NCBI Taxonomy" id="176178"/>
    <lineage>
        <taxon>Eukaryota</taxon>
        <taxon>Fungi</taxon>
        <taxon>Dikarya</taxon>
        <taxon>Ascomycota</taxon>
        <taxon>Pezizomycotina</taxon>
        <taxon>Eurotiomycetes</taxon>
        <taxon>Eurotiomycetidae</taxon>
        <taxon>Eurotiales</taxon>
        <taxon>Aspergillaceae</taxon>
        <taxon>Aspergillus</taxon>
        <taxon>Aspergillus subgen. Nidulantes</taxon>
    </lineage>
</organism>
<gene>
    <name evidence="1" type="ORF">BJX68DRAFT_273350</name>
</gene>
<protein>
    <recommendedName>
        <fullName evidence="3">Ankyrin repeat-containing domain protein</fullName>
    </recommendedName>
</protein>
<dbReference type="GeneID" id="98162597"/>
<dbReference type="InterPro" id="IPR002110">
    <property type="entry name" value="Ankyrin_rpt"/>
</dbReference>
<keyword evidence="2" id="KW-1185">Reference proteome</keyword>
<dbReference type="RefSeq" id="XP_070892245.1">
    <property type="nucleotide sequence ID" value="XM_071047433.1"/>
</dbReference>
<comment type="caution">
    <text evidence="1">The sequence shown here is derived from an EMBL/GenBank/DDBJ whole genome shotgun (WGS) entry which is preliminary data.</text>
</comment>
<sequence length="333" mass="37575">MPTLAVTTGWDTLPREIELMIFKELSDLDTEAKDLVDKHGIFGPGGDLTLWSMWTAWKQMISYCLVCRSWNTGLRVTIIEGRSIRTILNLASEDMGLAAVARLIRTTGTEIDQCTLEHFARYTLRRNYLRCTEMLLEEMDEDRPDISLLDIAVKMGNIAAVRLLLDYGVETGWPGLHWHSWSMETPLADAVHDGKIAIVQEILEGGASVFFTYNYLDGLQDVSNAGGDGALIRLLVQYGLAIDDTRYKMYGGRDDWAGKHGEEADRANAGWSLNWHPLEMAIFQDAVSAAEAILSYDKTRLVDIARAYKEARSKKMRQLLESYMQRAIARCQI</sequence>
<proteinExistence type="predicted"/>
<dbReference type="Proteomes" id="UP001610444">
    <property type="component" value="Unassembled WGS sequence"/>
</dbReference>
<name>A0ABR4J9R1_9EURO</name>
<dbReference type="InterPro" id="IPR036770">
    <property type="entry name" value="Ankyrin_rpt-contain_sf"/>
</dbReference>
<accession>A0ABR4J9R1</accession>
<evidence type="ECO:0000313" key="1">
    <source>
        <dbReference type="EMBL" id="KAL2836796.1"/>
    </source>
</evidence>
<evidence type="ECO:0008006" key="3">
    <source>
        <dbReference type="Google" id="ProtNLM"/>
    </source>
</evidence>